<dbReference type="PATRIC" id="fig|1938.6.peg.2502"/>
<dbReference type="Proteomes" id="UP000037023">
    <property type="component" value="Unassembled WGS sequence"/>
</dbReference>
<dbReference type="RefSeq" id="WP_033212411.1">
    <property type="nucleotide sequence ID" value="NZ_LGUP01000087.1"/>
</dbReference>
<name>A0A0L8KY77_STRVR</name>
<dbReference type="SUPFAM" id="SSF51905">
    <property type="entry name" value="FAD/NAD(P)-binding domain"/>
    <property type="match status" value="1"/>
</dbReference>
<sequence length="389" mass="42909">MHCDVVVIGAGAAGLSLAWRLLRPPPGVDVPSVVLIDAPPGPLRPPPRTWCYWEQGPGDYDAWLTASWNSLRLRTPGGPPVRRDLGGLTYKMLTSESFGRAVRPRLTGLRLIEAVAEGITDRPDGVTVSCRAADGTERHVRARWAFDSRPPASRPPARVRLVQHFQGWFLRTERPAFDPRTVDLMDFRTPQPPHGLSFGYVLPLSGCEALVEYTEFGREPLTDHAYEEALRHYTGCVLGLGAFEVAAVERGRIPMTDARHDRRAGTSTFRIGTAGGAVRPSTGYAFAAIQRQTRAVAALVHSGRVPLPPAAYPGRSLAMDAVLLRGIDTGRLSGPEFFTRLFERVPAERLLRFLDGRTKPYEEFRIGLHTPVVPMLRTTAEIPFLARRA</sequence>
<dbReference type="Pfam" id="PF05834">
    <property type="entry name" value="Lycopene_cycl"/>
    <property type="match status" value="1"/>
</dbReference>
<dbReference type="EMBL" id="LGUP01000087">
    <property type="protein sequence ID" value="KOG30795.1"/>
    <property type="molecule type" value="Genomic_DNA"/>
</dbReference>
<dbReference type="AlphaFoldDB" id="A0A0L8KY77"/>
<evidence type="ECO:0000313" key="1">
    <source>
        <dbReference type="EMBL" id="KOG30795.1"/>
    </source>
</evidence>
<evidence type="ECO:0000313" key="2">
    <source>
        <dbReference type="Proteomes" id="UP000037023"/>
    </source>
</evidence>
<organism evidence="1 2">
    <name type="scientific">Streptomyces viridochromogenes</name>
    <dbReference type="NCBI Taxonomy" id="1938"/>
    <lineage>
        <taxon>Bacteria</taxon>
        <taxon>Bacillati</taxon>
        <taxon>Actinomycetota</taxon>
        <taxon>Actinomycetes</taxon>
        <taxon>Kitasatosporales</taxon>
        <taxon>Streptomycetaceae</taxon>
        <taxon>Streptomyces</taxon>
    </lineage>
</organism>
<gene>
    <name evidence="1" type="ORF">ADK34_11470</name>
</gene>
<protein>
    <submittedName>
        <fullName evidence="1">Lycopene cyclase</fullName>
    </submittedName>
</protein>
<dbReference type="InterPro" id="IPR036188">
    <property type="entry name" value="FAD/NAD-bd_sf"/>
</dbReference>
<accession>A0A0L8KY77</accession>
<proteinExistence type="predicted"/>
<comment type="caution">
    <text evidence="1">The sequence shown here is derived from an EMBL/GenBank/DDBJ whole genome shotgun (WGS) entry which is preliminary data.</text>
</comment>
<dbReference type="Gene3D" id="3.50.50.60">
    <property type="entry name" value="FAD/NAD(P)-binding domain"/>
    <property type="match status" value="1"/>
</dbReference>
<reference evidence="1 2" key="1">
    <citation type="submission" date="2015-06" db="EMBL/GenBank/DDBJ databases">
        <authorList>
            <person name="Hoefler B.C."/>
            <person name="Straight P.D."/>
        </authorList>
    </citation>
    <scope>NUCLEOTIDE SEQUENCE [LARGE SCALE GENOMIC DNA]</scope>
    <source>
        <strain evidence="1 2">NRRL 3427</strain>
    </source>
</reference>
<dbReference type="OrthoDB" id="24355at2"/>